<evidence type="ECO:0000313" key="2">
    <source>
        <dbReference type="Proteomes" id="UP000219869"/>
    </source>
</evidence>
<organism evidence="1 2">
    <name type="scientific">Bacillus cereus</name>
    <dbReference type="NCBI Taxonomy" id="1396"/>
    <lineage>
        <taxon>Bacteria</taxon>
        <taxon>Bacillati</taxon>
        <taxon>Bacillota</taxon>
        <taxon>Bacilli</taxon>
        <taxon>Bacillales</taxon>
        <taxon>Bacillaceae</taxon>
        <taxon>Bacillus</taxon>
        <taxon>Bacillus cereus group</taxon>
    </lineage>
</organism>
<evidence type="ECO:0008006" key="3">
    <source>
        <dbReference type="Google" id="ProtNLM"/>
    </source>
</evidence>
<dbReference type="AlphaFoldDB" id="A0A9X6UKG0"/>
<dbReference type="InterPro" id="IPR036173">
    <property type="entry name" value="G39-like_N_sf"/>
</dbReference>
<comment type="caution">
    <text evidence="1">The sequence shown here is derived from an EMBL/GenBank/DDBJ whole genome shotgun (WGS) entry which is preliminary data.</text>
</comment>
<dbReference type="Proteomes" id="UP000219869">
    <property type="component" value="Unassembled WGS sequence"/>
</dbReference>
<accession>A0A9X6UKG0</accession>
<dbReference type="Gene3D" id="1.10.8.200">
    <property type="entry name" value="Replisome organizer (g39p helicase loader/inhibitor protein)"/>
    <property type="match status" value="1"/>
</dbReference>
<evidence type="ECO:0000313" key="1">
    <source>
        <dbReference type="EMBL" id="PEQ84213.1"/>
    </source>
</evidence>
<dbReference type="SUPFAM" id="SSF89064">
    <property type="entry name" value="Replisome organizer (g39p helicase loader/inhibitor protein)"/>
    <property type="match status" value="1"/>
</dbReference>
<protein>
    <recommendedName>
        <fullName evidence="3">Replicative helicase inhibitor G39P N-terminal domain-containing protein</fullName>
    </recommendedName>
</protein>
<dbReference type="RefSeq" id="WP_098255103.1">
    <property type="nucleotide sequence ID" value="NZ_NTXW01000040.1"/>
</dbReference>
<dbReference type="EMBL" id="NTXW01000040">
    <property type="protein sequence ID" value="PEQ84213.1"/>
    <property type="molecule type" value="Genomic_DNA"/>
</dbReference>
<name>A0A9X6UKG0_BACCE</name>
<sequence>MNKKETFELLKAISALYPIFEVTQMKIDLWTTILSEQEYEEMQKNLANYAKYNQFPPKPADLLKEDHEVKYTGPTVAETKSMFNRWDENSKDVAPPEEREKHLKEIAKILGIKRRGRQ</sequence>
<gene>
    <name evidence="1" type="ORF">CN475_21975</name>
</gene>
<proteinExistence type="predicted"/>
<reference evidence="1 2" key="1">
    <citation type="submission" date="2017-09" db="EMBL/GenBank/DDBJ databases">
        <title>Large-scale bioinformatics analysis of Bacillus genomes uncovers conserved roles of natural products in bacterial physiology.</title>
        <authorList>
            <consortium name="Agbiome Team Llc"/>
            <person name="Bleich R.M."/>
            <person name="Kirk G.J."/>
            <person name="Santa Maria K.C."/>
            <person name="Allen S.E."/>
            <person name="Farag S."/>
            <person name="Shank E.A."/>
            <person name="Bowers A."/>
        </authorList>
    </citation>
    <scope>NUCLEOTIDE SEQUENCE [LARGE SCALE GENOMIC DNA]</scope>
    <source>
        <strain evidence="1 2">AFS006334</strain>
    </source>
</reference>